<name>A0A4R6US82_9GAMM</name>
<keyword evidence="1" id="KW-0472">Membrane</keyword>
<keyword evidence="1" id="KW-0812">Transmembrane</keyword>
<dbReference type="Pfam" id="PF10067">
    <property type="entry name" value="DUF2306"/>
    <property type="match status" value="1"/>
</dbReference>
<organism evidence="2 3">
    <name type="scientific">Permianibacter aggregans</name>
    <dbReference type="NCBI Taxonomy" id="1510150"/>
    <lineage>
        <taxon>Bacteria</taxon>
        <taxon>Pseudomonadati</taxon>
        <taxon>Pseudomonadota</taxon>
        <taxon>Gammaproteobacteria</taxon>
        <taxon>Pseudomonadales</taxon>
        <taxon>Pseudomonadaceae</taxon>
        <taxon>Permianibacter</taxon>
    </lineage>
</organism>
<feature type="transmembrane region" description="Helical" evidence="1">
    <location>
        <begin position="115"/>
        <end position="137"/>
    </location>
</feature>
<dbReference type="EMBL" id="SNYM01000003">
    <property type="protein sequence ID" value="TDQ49951.1"/>
    <property type="molecule type" value="Genomic_DNA"/>
</dbReference>
<dbReference type="Proteomes" id="UP000295375">
    <property type="component" value="Unassembled WGS sequence"/>
</dbReference>
<proteinExistence type="predicted"/>
<reference evidence="2 3" key="1">
    <citation type="submission" date="2019-03" db="EMBL/GenBank/DDBJ databases">
        <title>Genomic Encyclopedia of Type Strains, Phase IV (KMG-IV): sequencing the most valuable type-strain genomes for metagenomic binning, comparative biology and taxonomic classification.</title>
        <authorList>
            <person name="Goeker M."/>
        </authorList>
    </citation>
    <scope>NUCLEOTIDE SEQUENCE [LARGE SCALE GENOMIC DNA]</scope>
    <source>
        <strain evidence="2 3">DSM 103792</strain>
    </source>
</reference>
<dbReference type="InterPro" id="IPR018750">
    <property type="entry name" value="DUF2306_membrane"/>
</dbReference>
<evidence type="ECO:0000256" key="1">
    <source>
        <dbReference type="SAM" id="Phobius"/>
    </source>
</evidence>
<feature type="transmembrane region" description="Helical" evidence="1">
    <location>
        <begin position="85"/>
        <end position="103"/>
    </location>
</feature>
<dbReference type="RefSeq" id="WP_133588715.1">
    <property type="nucleotide sequence ID" value="NZ_CP037953.1"/>
</dbReference>
<evidence type="ECO:0000313" key="2">
    <source>
        <dbReference type="EMBL" id="TDQ49951.1"/>
    </source>
</evidence>
<dbReference type="OrthoDB" id="8759010at2"/>
<evidence type="ECO:0000313" key="3">
    <source>
        <dbReference type="Proteomes" id="UP000295375"/>
    </source>
</evidence>
<accession>A0A4R6US82</accession>
<feature type="transmembrane region" description="Helical" evidence="1">
    <location>
        <begin position="51"/>
        <end position="73"/>
    </location>
</feature>
<sequence length="189" mass="21044">MGATPYIAGDVAGNMVFLGHALGAGIVALGGALQLIPWLRTHAPTFHRWNGRVFLATVVILSLSGFYLAWIRLEPPQTLTELSPSINGVLILLFATLTLRTALARRFATHRRWALRLYLVSNAQWFLRIGVFGYFVVNQLLGREASFSDPFFISGHSAVTWCRSRCWKSTCAPKKARVRSQKPCSPEGW</sequence>
<protein>
    <submittedName>
        <fullName evidence="2">Putative membrane protein DUF2306</fullName>
    </submittedName>
</protein>
<gene>
    <name evidence="2" type="ORF">EV696_103326</name>
</gene>
<keyword evidence="3" id="KW-1185">Reference proteome</keyword>
<comment type="caution">
    <text evidence="2">The sequence shown here is derived from an EMBL/GenBank/DDBJ whole genome shotgun (WGS) entry which is preliminary data.</text>
</comment>
<keyword evidence="1" id="KW-1133">Transmembrane helix</keyword>
<feature type="transmembrane region" description="Helical" evidence="1">
    <location>
        <begin position="15"/>
        <end position="39"/>
    </location>
</feature>
<dbReference type="AlphaFoldDB" id="A0A4R6US82"/>